<dbReference type="PANTHER" id="PTHR44329">
    <property type="entry name" value="SERINE/THREONINE-PROTEIN KINASE TNNI3K-RELATED"/>
    <property type="match status" value="1"/>
</dbReference>
<dbReference type="PANTHER" id="PTHR44329:SF288">
    <property type="entry name" value="MITOGEN-ACTIVATED PROTEIN KINASE KINASE KINASE 20"/>
    <property type="match status" value="1"/>
</dbReference>
<feature type="domain" description="Protein kinase" evidence="5">
    <location>
        <begin position="63"/>
        <end position="306"/>
    </location>
</feature>
<dbReference type="GO" id="GO:0004674">
    <property type="term" value="F:protein serine/threonine kinase activity"/>
    <property type="evidence" value="ECO:0007669"/>
    <property type="project" value="TreeGrafter"/>
</dbReference>
<proteinExistence type="predicted"/>
<evidence type="ECO:0000256" key="1">
    <source>
        <dbReference type="ARBA" id="ARBA00022679"/>
    </source>
</evidence>
<evidence type="ECO:0000313" key="6">
    <source>
        <dbReference type="EMBL" id="KAF2245204.1"/>
    </source>
</evidence>
<protein>
    <submittedName>
        <fullName evidence="6">Kinase-like protein</fullName>
    </submittedName>
</protein>
<organism evidence="6 7">
    <name type="scientific">Trematosphaeria pertusa</name>
    <dbReference type="NCBI Taxonomy" id="390896"/>
    <lineage>
        <taxon>Eukaryota</taxon>
        <taxon>Fungi</taxon>
        <taxon>Dikarya</taxon>
        <taxon>Ascomycota</taxon>
        <taxon>Pezizomycotina</taxon>
        <taxon>Dothideomycetes</taxon>
        <taxon>Pleosporomycetidae</taxon>
        <taxon>Pleosporales</taxon>
        <taxon>Massarineae</taxon>
        <taxon>Trematosphaeriaceae</taxon>
        <taxon>Trematosphaeria</taxon>
    </lineage>
</organism>
<reference evidence="6" key="1">
    <citation type="journal article" date="2020" name="Stud. Mycol.">
        <title>101 Dothideomycetes genomes: a test case for predicting lifestyles and emergence of pathogens.</title>
        <authorList>
            <person name="Haridas S."/>
            <person name="Albert R."/>
            <person name="Binder M."/>
            <person name="Bloem J."/>
            <person name="Labutti K."/>
            <person name="Salamov A."/>
            <person name="Andreopoulos B."/>
            <person name="Baker S."/>
            <person name="Barry K."/>
            <person name="Bills G."/>
            <person name="Bluhm B."/>
            <person name="Cannon C."/>
            <person name="Castanera R."/>
            <person name="Culley D."/>
            <person name="Daum C."/>
            <person name="Ezra D."/>
            <person name="Gonzalez J."/>
            <person name="Henrissat B."/>
            <person name="Kuo A."/>
            <person name="Liang C."/>
            <person name="Lipzen A."/>
            <person name="Lutzoni F."/>
            <person name="Magnuson J."/>
            <person name="Mondo S."/>
            <person name="Nolan M."/>
            <person name="Ohm R."/>
            <person name="Pangilinan J."/>
            <person name="Park H.-J."/>
            <person name="Ramirez L."/>
            <person name="Alfaro M."/>
            <person name="Sun H."/>
            <person name="Tritt A."/>
            <person name="Yoshinaga Y."/>
            <person name="Zwiers L.-H."/>
            <person name="Turgeon B."/>
            <person name="Goodwin S."/>
            <person name="Spatafora J."/>
            <person name="Crous P."/>
            <person name="Grigoriev I."/>
        </authorList>
    </citation>
    <scope>NUCLEOTIDE SEQUENCE</scope>
    <source>
        <strain evidence="6">CBS 122368</strain>
    </source>
</reference>
<dbReference type="GO" id="GO:0005524">
    <property type="term" value="F:ATP binding"/>
    <property type="evidence" value="ECO:0007669"/>
    <property type="project" value="UniProtKB-KW"/>
</dbReference>
<dbReference type="EMBL" id="ML987201">
    <property type="protein sequence ID" value="KAF2245204.1"/>
    <property type="molecule type" value="Genomic_DNA"/>
</dbReference>
<dbReference type="Pfam" id="PF00069">
    <property type="entry name" value="Pkinase"/>
    <property type="match status" value="1"/>
</dbReference>
<dbReference type="Gene3D" id="1.10.510.10">
    <property type="entry name" value="Transferase(Phosphotransferase) domain 1"/>
    <property type="match status" value="1"/>
</dbReference>
<dbReference type="InterPro" id="IPR051681">
    <property type="entry name" value="Ser/Thr_Kinases-Pseudokinases"/>
</dbReference>
<evidence type="ECO:0000256" key="2">
    <source>
        <dbReference type="ARBA" id="ARBA00022741"/>
    </source>
</evidence>
<dbReference type="InterPro" id="IPR000719">
    <property type="entry name" value="Prot_kinase_dom"/>
</dbReference>
<keyword evidence="3 6" id="KW-0418">Kinase</keyword>
<evidence type="ECO:0000259" key="5">
    <source>
        <dbReference type="PROSITE" id="PS50011"/>
    </source>
</evidence>
<evidence type="ECO:0000256" key="3">
    <source>
        <dbReference type="ARBA" id="ARBA00022777"/>
    </source>
</evidence>
<dbReference type="RefSeq" id="XP_033680208.1">
    <property type="nucleotide sequence ID" value="XM_033832228.1"/>
</dbReference>
<keyword evidence="2" id="KW-0547">Nucleotide-binding</keyword>
<sequence length="318" mass="35005">MGDINYRDKTDDNREVVMGGAHGTAAHAAVLPSAAPSHAESSTFSSHASHITHDDLSLPVLQTSGLRWLGIGVSGIVYALDERTVAKIAPTYNNKYATNESLQDLFTERSVYQRLGSHPRICQHISSVQRGILLERFGESLRKHLQKLHEHGKTPSHNQALKWSCQVAEGIAYLHQKSIVQGDIGCHNILLKGDEVKICDFGGASIDGRPATAGYECRSQRCDGSCENPSIKSELFALGSTMYEIWTASRPYQNEPDDIVEENYKCRCFPDVGTLPVADIIEKCWHGTYNSADEVVADLTLLQTELAALLPGRSLRME</sequence>
<dbReference type="OrthoDB" id="1668230at2759"/>
<dbReference type="SUPFAM" id="SSF56112">
    <property type="entry name" value="Protein kinase-like (PK-like)"/>
    <property type="match status" value="1"/>
</dbReference>
<dbReference type="GeneID" id="54585558"/>
<keyword evidence="1" id="KW-0808">Transferase</keyword>
<dbReference type="InterPro" id="IPR011009">
    <property type="entry name" value="Kinase-like_dom_sf"/>
</dbReference>
<gene>
    <name evidence="6" type="ORF">BU26DRAFT_553689</name>
</gene>
<dbReference type="AlphaFoldDB" id="A0A6A6I3Y7"/>
<dbReference type="Proteomes" id="UP000800094">
    <property type="component" value="Unassembled WGS sequence"/>
</dbReference>
<name>A0A6A6I3Y7_9PLEO</name>
<accession>A0A6A6I3Y7</accession>
<evidence type="ECO:0000313" key="7">
    <source>
        <dbReference type="Proteomes" id="UP000800094"/>
    </source>
</evidence>
<keyword evidence="7" id="KW-1185">Reference proteome</keyword>
<keyword evidence="4" id="KW-0067">ATP-binding</keyword>
<evidence type="ECO:0000256" key="4">
    <source>
        <dbReference type="ARBA" id="ARBA00022840"/>
    </source>
</evidence>
<dbReference type="PROSITE" id="PS50011">
    <property type="entry name" value="PROTEIN_KINASE_DOM"/>
    <property type="match status" value="1"/>
</dbReference>